<feature type="chain" id="PRO_5039236692" evidence="3">
    <location>
        <begin position="40"/>
        <end position="1499"/>
    </location>
</feature>
<accession>A0A1C5GKC1</accession>
<reference evidence="5 6" key="1">
    <citation type="submission" date="2016-06" db="EMBL/GenBank/DDBJ databases">
        <authorList>
            <person name="Kjaerup R.B."/>
            <person name="Dalgaard T.S."/>
            <person name="Juul-Madsen H.R."/>
        </authorList>
    </citation>
    <scope>NUCLEOTIDE SEQUENCE [LARGE SCALE GENOMIC DNA]</scope>
    <source>
        <strain evidence="5 6">DSM 45097</strain>
    </source>
</reference>
<dbReference type="Pfam" id="PF13385">
    <property type="entry name" value="Laminin_G_3"/>
    <property type="match status" value="1"/>
</dbReference>
<dbReference type="EMBL" id="LT607751">
    <property type="protein sequence ID" value="SCG34236.1"/>
    <property type="molecule type" value="Genomic_DNA"/>
</dbReference>
<evidence type="ECO:0000256" key="2">
    <source>
        <dbReference type="ARBA" id="ARBA00023157"/>
    </source>
</evidence>
<dbReference type="PANTHER" id="PTHR44103:SF1">
    <property type="entry name" value="PROPROTEIN CONVERTASE P"/>
    <property type="match status" value="1"/>
</dbReference>
<dbReference type="GO" id="GO:0030246">
    <property type="term" value="F:carbohydrate binding"/>
    <property type="evidence" value="ECO:0007669"/>
    <property type="project" value="UniProtKB-KW"/>
</dbReference>
<keyword evidence="2" id="KW-1015">Disulfide bond</keyword>
<evidence type="ECO:0000256" key="1">
    <source>
        <dbReference type="ARBA" id="ARBA00022729"/>
    </source>
</evidence>
<dbReference type="SUPFAM" id="SSF69318">
    <property type="entry name" value="Integrin alpha N-terminal domain"/>
    <property type="match status" value="1"/>
</dbReference>
<dbReference type="InterPro" id="IPR006558">
    <property type="entry name" value="LamG-like"/>
</dbReference>
<protein>
    <submittedName>
        <fullName evidence="5">Concanavalin A-like lectin/glucanases superfamily protein</fullName>
    </submittedName>
</protein>
<dbReference type="PANTHER" id="PTHR44103">
    <property type="entry name" value="PROPROTEIN CONVERTASE P"/>
    <property type="match status" value="1"/>
</dbReference>
<proteinExistence type="predicted"/>
<evidence type="ECO:0000313" key="6">
    <source>
        <dbReference type="Proteomes" id="UP000198210"/>
    </source>
</evidence>
<name>A0A1C5GKC1_9ACTN</name>
<dbReference type="Proteomes" id="UP000198210">
    <property type="component" value="Chromosome I"/>
</dbReference>
<feature type="domain" description="LamG-like jellyroll fold" evidence="4">
    <location>
        <begin position="1091"/>
        <end position="1229"/>
    </location>
</feature>
<keyword evidence="6" id="KW-1185">Reference proteome</keyword>
<dbReference type="Gene3D" id="2.60.120.200">
    <property type="match status" value="1"/>
</dbReference>
<keyword evidence="5" id="KW-0430">Lectin</keyword>
<evidence type="ECO:0000259" key="4">
    <source>
        <dbReference type="SMART" id="SM00560"/>
    </source>
</evidence>
<evidence type="ECO:0000256" key="3">
    <source>
        <dbReference type="SAM" id="SignalP"/>
    </source>
</evidence>
<sequence length="1499" mass="156032">MPKNQSSRTRGGRLVAASAVTSLFLAGATTALPTAQALAAPAKPVPTTAAPLTVDQALSQAHKSGKPVEAVAARTSTSTFTAQPDGTVELTQSAVPTRTRVDGQWKNLDPTLVRHADGSITAAVTTNPVEVSPGGTGPLAEMTSGDRALAVTAPLTLPAPTLSGPTATYAEVLPGVDLTVRVSAEGAFSHVFVVKNRTAAADPRLASLDLTTSTRGITLGTDAAGNIAGRDRFGRTAIAAPAPAMWDSTAPAGDGTELSQRAAVSSPSAPGRGARTARIGVSVTKGKLRLAPDRKMLGDQRTAYPVYIDPTFTWTPVGSSMGGWATLSYQHPSTNYWRDTPDLIGRMQVGNSGDQRSNTLINFAVPVSTLKGAEIYDAIFKITNTRSWSCTAKTVNVYAPGSTLSQTNAFWNAWAGVAKGTAAASASFAYGYSGCPAAGASFDITGQIRADVGANRSTRTLWMVAANEASDTQSWKEFLETSPTLTIRYNHPPAAPTGLKTSPATSCTAVTPTIVGDTAVSLYAPVSDPNRGTLGVTFKVWKASDATQTAIASTNPSLLTYSSGSTAVYIVPQATLAAAAGVTSTSNGVPTTFAWKVQSTDFRATSAWSVTCKFTFDATRAGPPKIAPVTGPATIGTPVTISVAPPATGTKPANYVYQLNAAPPVGVTADVNGNASFQVTPTRFTNTLSVTSVTAAGKNFGETDVLEFNAIPPAVPAADGDLTGDGKADLLTVGSTNNLKAGLWLAENTGEASVNPGITNMGSRGNGVTGQNSPADFDGGQVLTGRFTGGSFQDVLVYYPAGANAGGAGVLAGNGDGSVLMADRSGVQYSIEPSFLLDEFGRPPIQLASAGDGRHLGSSAYPDLIGTSGDATNGYQLTYYPSWGVPGQFFGAVSTGATTPTGGTDWNNWTVATAQTSTGTAMFLWNRNTGALHLWSDLFYNQDTGQLAYASARVLAASGWNTGASLSLRAGDIDGDGTPDLWTVGAGAVTTAWLVGNLQPTTATITAQPRQTLITSDHTWQLDDQADGPVITAKDLSGGKSLSVEGGNVSWRGGDLFDPVVIMNTDDTGTVVDVSKKGALSVGERLIDTTKSFTISVWAKPTAAGGVIASEDGADASRFLLWNNASDNTWRFGLGNTDSGWSYTQVVTPAGTALGVWTHLVATYNAETRTISLYVNGTLKGSTQYTATPTWPTTGKFVVGRYLYQKAPTAHYAGMLSNLQVWKRALTPTQIGASNSRTGSLTPVAATTWTPPGTGTAQTDIYTTDSSGNLWKQRKRIFRPGDIIPPDNQLWAPRLVSTGWNQFTPFGAADMNHDGYQDLVVLDNTSCDLQVFPGTADDLSPTPTMLGVGWCGYRPFGVADWNRDGFQDIITANAAGEMWNYPGDLAGGKGTRVKLGTGWSTDFTTFGIANVVGDTTPDVYTKMASTGVLRLYDFPAGAPNGISQVGAGWGGYTSFGLTDFNRDGKPDIITRENSTGKLWMYPGATGGTLGVRTQISYGW</sequence>
<organism evidence="5 6">
    <name type="scientific">Micromonospora siamensis</name>
    <dbReference type="NCBI Taxonomy" id="299152"/>
    <lineage>
        <taxon>Bacteria</taxon>
        <taxon>Bacillati</taxon>
        <taxon>Actinomycetota</taxon>
        <taxon>Actinomycetes</taxon>
        <taxon>Micromonosporales</taxon>
        <taxon>Micromonosporaceae</taxon>
        <taxon>Micromonospora</taxon>
    </lineage>
</organism>
<dbReference type="InterPro" id="IPR013320">
    <property type="entry name" value="ConA-like_dom_sf"/>
</dbReference>
<dbReference type="SMART" id="SM00560">
    <property type="entry name" value="LamGL"/>
    <property type="match status" value="1"/>
</dbReference>
<dbReference type="InterPro" id="IPR028994">
    <property type="entry name" value="Integrin_alpha_N"/>
</dbReference>
<evidence type="ECO:0000313" key="5">
    <source>
        <dbReference type="EMBL" id="SCG34236.1"/>
    </source>
</evidence>
<dbReference type="SUPFAM" id="SSF49899">
    <property type="entry name" value="Concanavalin A-like lectins/glucanases"/>
    <property type="match status" value="1"/>
</dbReference>
<keyword evidence="1 3" id="KW-0732">Signal</keyword>
<gene>
    <name evidence="5" type="ORF">GA0074704_0026</name>
</gene>
<feature type="signal peptide" evidence="3">
    <location>
        <begin position="1"/>
        <end position="39"/>
    </location>
</feature>